<sequence length="49" mass="5012">MILTANSAQSLTAALNAAKSGDTILLEAGNYSNVQIKNLVFDGTVTIAS</sequence>
<dbReference type="RefSeq" id="WP_183773707.1">
    <property type="nucleotide sequence ID" value="NZ_JACIDK010000003.1"/>
</dbReference>
<comment type="caution">
    <text evidence="1">The sequence shown here is derived from an EMBL/GenBank/DDBJ whole genome shotgun (WGS) entry which is preliminary data.</text>
</comment>
<name>A0A840A250_9CAUL</name>
<dbReference type="InterPro" id="IPR012334">
    <property type="entry name" value="Pectin_lyas_fold"/>
</dbReference>
<dbReference type="AlphaFoldDB" id="A0A840A250"/>
<reference evidence="1 2" key="1">
    <citation type="submission" date="2020-08" db="EMBL/GenBank/DDBJ databases">
        <title>Genomic Encyclopedia of Type Strains, Phase IV (KMG-IV): sequencing the most valuable type-strain genomes for metagenomic binning, comparative biology and taxonomic classification.</title>
        <authorList>
            <person name="Goeker M."/>
        </authorList>
    </citation>
    <scope>NUCLEOTIDE SEQUENCE [LARGE SCALE GENOMIC DNA]</scope>
    <source>
        <strain evidence="1 2">DSM 21793</strain>
    </source>
</reference>
<keyword evidence="2" id="KW-1185">Reference proteome</keyword>
<dbReference type="InterPro" id="IPR011050">
    <property type="entry name" value="Pectin_lyase_fold/virulence"/>
</dbReference>
<dbReference type="Proteomes" id="UP000530564">
    <property type="component" value="Unassembled WGS sequence"/>
</dbReference>
<protein>
    <submittedName>
        <fullName evidence="1">Uncharacterized protein</fullName>
    </submittedName>
</protein>
<evidence type="ECO:0000313" key="2">
    <source>
        <dbReference type="Proteomes" id="UP000530564"/>
    </source>
</evidence>
<dbReference type="EMBL" id="JACIDK010000003">
    <property type="protein sequence ID" value="MBB3892069.1"/>
    <property type="molecule type" value="Genomic_DNA"/>
</dbReference>
<dbReference type="Gene3D" id="2.160.20.10">
    <property type="entry name" value="Single-stranded right-handed beta-helix, Pectin lyase-like"/>
    <property type="match status" value="1"/>
</dbReference>
<accession>A0A840A250</accession>
<proteinExistence type="predicted"/>
<organism evidence="1 2">
    <name type="scientific">Phenylobacterium haematophilum</name>
    <dbReference type="NCBI Taxonomy" id="98513"/>
    <lineage>
        <taxon>Bacteria</taxon>
        <taxon>Pseudomonadati</taxon>
        <taxon>Pseudomonadota</taxon>
        <taxon>Alphaproteobacteria</taxon>
        <taxon>Caulobacterales</taxon>
        <taxon>Caulobacteraceae</taxon>
        <taxon>Phenylobacterium</taxon>
    </lineage>
</organism>
<gene>
    <name evidence="1" type="ORF">GGQ61_002797</name>
</gene>
<dbReference type="SUPFAM" id="SSF51126">
    <property type="entry name" value="Pectin lyase-like"/>
    <property type="match status" value="1"/>
</dbReference>
<evidence type="ECO:0000313" key="1">
    <source>
        <dbReference type="EMBL" id="MBB3892069.1"/>
    </source>
</evidence>